<name>A0A0C3JPX3_PISTI</name>
<accession>A0A0C3JPX3</accession>
<dbReference type="EMBL" id="KN832004">
    <property type="protein sequence ID" value="KIN99546.1"/>
    <property type="molecule type" value="Genomic_DNA"/>
</dbReference>
<proteinExistence type="predicted"/>
<reference evidence="2" key="2">
    <citation type="submission" date="2015-01" db="EMBL/GenBank/DDBJ databases">
        <title>Evolutionary Origins and Diversification of the Mycorrhizal Mutualists.</title>
        <authorList>
            <consortium name="DOE Joint Genome Institute"/>
            <consortium name="Mycorrhizal Genomics Consortium"/>
            <person name="Kohler A."/>
            <person name="Kuo A."/>
            <person name="Nagy L.G."/>
            <person name="Floudas D."/>
            <person name="Copeland A."/>
            <person name="Barry K.W."/>
            <person name="Cichocki N."/>
            <person name="Veneault-Fourrey C."/>
            <person name="LaButti K."/>
            <person name="Lindquist E.A."/>
            <person name="Lipzen A."/>
            <person name="Lundell T."/>
            <person name="Morin E."/>
            <person name="Murat C."/>
            <person name="Riley R."/>
            <person name="Ohm R."/>
            <person name="Sun H."/>
            <person name="Tunlid A."/>
            <person name="Henrissat B."/>
            <person name="Grigoriev I.V."/>
            <person name="Hibbett D.S."/>
            <person name="Martin F."/>
        </authorList>
    </citation>
    <scope>NUCLEOTIDE SEQUENCE [LARGE SCALE GENOMIC DNA]</scope>
    <source>
        <strain evidence="2">Marx 270</strain>
    </source>
</reference>
<gene>
    <name evidence="1" type="ORF">M404DRAFT_1004637</name>
</gene>
<evidence type="ECO:0000313" key="2">
    <source>
        <dbReference type="Proteomes" id="UP000054217"/>
    </source>
</evidence>
<evidence type="ECO:0000313" key="1">
    <source>
        <dbReference type="EMBL" id="KIN99546.1"/>
    </source>
</evidence>
<organism evidence="1 2">
    <name type="scientific">Pisolithus tinctorius Marx 270</name>
    <dbReference type="NCBI Taxonomy" id="870435"/>
    <lineage>
        <taxon>Eukaryota</taxon>
        <taxon>Fungi</taxon>
        <taxon>Dikarya</taxon>
        <taxon>Basidiomycota</taxon>
        <taxon>Agaricomycotina</taxon>
        <taxon>Agaricomycetes</taxon>
        <taxon>Agaricomycetidae</taxon>
        <taxon>Boletales</taxon>
        <taxon>Sclerodermatineae</taxon>
        <taxon>Pisolithaceae</taxon>
        <taxon>Pisolithus</taxon>
    </lineage>
</organism>
<reference evidence="1 2" key="1">
    <citation type="submission" date="2014-04" db="EMBL/GenBank/DDBJ databases">
        <authorList>
            <consortium name="DOE Joint Genome Institute"/>
            <person name="Kuo A."/>
            <person name="Kohler A."/>
            <person name="Costa M.D."/>
            <person name="Nagy L.G."/>
            <person name="Floudas D."/>
            <person name="Copeland A."/>
            <person name="Barry K.W."/>
            <person name="Cichocki N."/>
            <person name="Veneault-Fourrey C."/>
            <person name="LaButti K."/>
            <person name="Lindquist E.A."/>
            <person name="Lipzen A."/>
            <person name="Lundell T."/>
            <person name="Morin E."/>
            <person name="Murat C."/>
            <person name="Sun H."/>
            <person name="Tunlid A."/>
            <person name="Henrissat B."/>
            <person name="Grigoriev I.V."/>
            <person name="Hibbett D.S."/>
            <person name="Martin F."/>
            <person name="Nordberg H.P."/>
            <person name="Cantor M.N."/>
            <person name="Hua S.X."/>
        </authorList>
    </citation>
    <scope>NUCLEOTIDE SEQUENCE [LARGE SCALE GENOMIC DNA]</scope>
    <source>
        <strain evidence="1 2">Marx 270</strain>
    </source>
</reference>
<dbReference type="Proteomes" id="UP000054217">
    <property type="component" value="Unassembled WGS sequence"/>
</dbReference>
<dbReference type="InParanoid" id="A0A0C3JPX3"/>
<keyword evidence="2" id="KW-1185">Reference proteome</keyword>
<dbReference type="HOGENOM" id="CLU_2873966_0_0_1"/>
<protein>
    <submittedName>
        <fullName evidence="1">Uncharacterized protein</fullName>
    </submittedName>
</protein>
<sequence>MSLNEREKKRGGNTDGIASTLVVPVEDAMSLEVLPSPPFVICIAEGRDARAREKVAATKLRTRV</sequence>
<dbReference type="AlphaFoldDB" id="A0A0C3JPX3"/>